<dbReference type="OrthoDB" id="7553846at2759"/>
<dbReference type="GO" id="GO:0016301">
    <property type="term" value="F:kinase activity"/>
    <property type="evidence" value="ECO:0007669"/>
    <property type="project" value="UniProtKB-KW"/>
</dbReference>
<protein>
    <submittedName>
        <fullName evidence="1">Adenylate kinase 7</fullName>
    </submittedName>
</protein>
<gene>
    <name evidence="1" type="ORF">RF55_6682</name>
</gene>
<proteinExistence type="predicted"/>
<reference evidence="1 2" key="1">
    <citation type="submission" date="2015-04" db="EMBL/GenBank/DDBJ databases">
        <title>Lasius niger genome sequencing.</title>
        <authorList>
            <person name="Konorov E.A."/>
            <person name="Nikitin M.A."/>
            <person name="Kirill M.V."/>
            <person name="Chang P."/>
        </authorList>
    </citation>
    <scope>NUCLEOTIDE SEQUENCE [LARGE SCALE GENOMIC DNA]</scope>
    <source>
        <tissue evidence="1">Whole</tissue>
    </source>
</reference>
<dbReference type="Proteomes" id="UP000036403">
    <property type="component" value="Unassembled WGS sequence"/>
</dbReference>
<dbReference type="STRING" id="67767.A0A0J7NL81"/>
<name>A0A0J7NL81_LASNI</name>
<sequence length="94" mass="10769">MFEPDYTETMSMLLDAIGRQQNDVLPSEGLKADVEQFLKKQDELSTVDEIEKSEVQDVCGEIKTISISSKQTSEYEEIDGFEKEELNFAERIID</sequence>
<dbReference type="PaxDb" id="67767-A0A0J7NL81"/>
<organism evidence="1 2">
    <name type="scientific">Lasius niger</name>
    <name type="common">Black garden ant</name>
    <dbReference type="NCBI Taxonomy" id="67767"/>
    <lineage>
        <taxon>Eukaryota</taxon>
        <taxon>Metazoa</taxon>
        <taxon>Ecdysozoa</taxon>
        <taxon>Arthropoda</taxon>
        <taxon>Hexapoda</taxon>
        <taxon>Insecta</taxon>
        <taxon>Pterygota</taxon>
        <taxon>Neoptera</taxon>
        <taxon>Endopterygota</taxon>
        <taxon>Hymenoptera</taxon>
        <taxon>Apocrita</taxon>
        <taxon>Aculeata</taxon>
        <taxon>Formicoidea</taxon>
        <taxon>Formicidae</taxon>
        <taxon>Formicinae</taxon>
        <taxon>Lasius</taxon>
        <taxon>Lasius</taxon>
    </lineage>
</organism>
<dbReference type="EMBL" id="LBMM01003700">
    <property type="protein sequence ID" value="KMQ93225.1"/>
    <property type="molecule type" value="Genomic_DNA"/>
</dbReference>
<dbReference type="AlphaFoldDB" id="A0A0J7NL81"/>
<accession>A0A0J7NL81</accession>
<keyword evidence="1" id="KW-0418">Kinase</keyword>
<comment type="caution">
    <text evidence="1">The sequence shown here is derived from an EMBL/GenBank/DDBJ whole genome shotgun (WGS) entry which is preliminary data.</text>
</comment>
<evidence type="ECO:0000313" key="1">
    <source>
        <dbReference type="EMBL" id="KMQ93225.1"/>
    </source>
</evidence>
<evidence type="ECO:0000313" key="2">
    <source>
        <dbReference type="Proteomes" id="UP000036403"/>
    </source>
</evidence>
<keyword evidence="1" id="KW-0808">Transferase</keyword>
<keyword evidence="2" id="KW-1185">Reference proteome</keyword>